<evidence type="ECO:0000256" key="1">
    <source>
        <dbReference type="SAM" id="MobiDB-lite"/>
    </source>
</evidence>
<reference evidence="2" key="1">
    <citation type="submission" date="2018-11" db="EMBL/GenBank/DDBJ databases">
        <authorList>
            <consortium name="Pathogen Informatics"/>
        </authorList>
    </citation>
    <scope>NUCLEOTIDE SEQUENCE</scope>
</reference>
<organism evidence="2 3">
    <name type="scientific">Protopolystoma xenopodis</name>
    <dbReference type="NCBI Taxonomy" id="117903"/>
    <lineage>
        <taxon>Eukaryota</taxon>
        <taxon>Metazoa</taxon>
        <taxon>Spiralia</taxon>
        <taxon>Lophotrochozoa</taxon>
        <taxon>Platyhelminthes</taxon>
        <taxon>Monogenea</taxon>
        <taxon>Polyopisthocotylea</taxon>
        <taxon>Polystomatidea</taxon>
        <taxon>Polystomatidae</taxon>
        <taxon>Protopolystoma</taxon>
    </lineage>
</organism>
<feature type="compositionally biased region" description="Polar residues" evidence="1">
    <location>
        <begin position="29"/>
        <end position="44"/>
    </location>
</feature>
<comment type="caution">
    <text evidence="2">The sequence shown here is derived from an EMBL/GenBank/DDBJ whole genome shotgun (WGS) entry which is preliminary data.</text>
</comment>
<proteinExistence type="predicted"/>
<name>A0A3S4ZFN0_9PLAT</name>
<feature type="region of interest" description="Disordered" evidence="1">
    <location>
        <begin position="20"/>
        <end position="88"/>
    </location>
</feature>
<evidence type="ECO:0000313" key="2">
    <source>
        <dbReference type="EMBL" id="VEL10250.1"/>
    </source>
</evidence>
<keyword evidence="3" id="KW-1185">Reference proteome</keyword>
<accession>A0A3S4ZFN0</accession>
<protein>
    <submittedName>
        <fullName evidence="2">Uncharacterized protein</fullName>
    </submittedName>
</protein>
<dbReference type="AlphaFoldDB" id="A0A3S4ZFN0"/>
<gene>
    <name evidence="2" type="ORF">PXEA_LOCUS3690</name>
</gene>
<evidence type="ECO:0000313" key="3">
    <source>
        <dbReference type="Proteomes" id="UP000784294"/>
    </source>
</evidence>
<feature type="compositionally biased region" description="Low complexity" evidence="1">
    <location>
        <begin position="66"/>
        <end position="75"/>
    </location>
</feature>
<sequence length="88" mass="9631">MEHLLLPGPLMGCVLQGVKNLGNADPQLPSHNTSPIGQWQVRQSTRTDDPIGSDTISIRRIEPESARAAQLSSAQRRSDSGFPRLEIE</sequence>
<dbReference type="EMBL" id="CAAALY010008467">
    <property type="protein sequence ID" value="VEL10250.1"/>
    <property type="molecule type" value="Genomic_DNA"/>
</dbReference>
<dbReference type="Proteomes" id="UP000784294">
    <property type="component" value="Unassembled WGS sequence"/>
</dbReference>